<organism evidence="2 3">
    <name type="scientific">Venturia effusa</name>
    <dbReference type="NCBI Taxonomy" id="50376"/>
    <lineage>
        <taxon>Eukaryota</taxon>
        <taxon>Fungi</taxon>
        <taxon>Dikarya</taxon>
        <taxon>Ascomycota</taxon>
        <taxon>Pezizomycotina</taxon>
        <taxon>Dothideomycetes</taxon>
        <taxon>Pleosporomycetidae</taxon>
        <taxon>Venturiales</taxon>
        <taxon>Venturiaceae</taxon>
        <taxon>Venturia</taxon>
    </lineage>
</organism>
<feature type="region of interest" description="Disordered" evidence="1">
    <location>
        <begin position="1"/>
        <end position="44"/>
    </location>
</feature>
<accession>A0A517LGQ6</accession>
<protein>
    <submittedName>
        <fullName evidence="2">Uncharacterized protein</fullName>
    </submittedName>
</protein>
<reference evidence="2 3" key="1">
    <citation type="submission" date="2019-07" db="EMBL/GenBank/DDBJ databases">
        <title>Finished genome of Venturia effusa.</title>
        <authorList>
            <person name="Young C.A."/>
            <person name="Cox M.P."/>
            <person name="Ganley A.R.D."/>
            <person name="David W.J."/>
        </authorList>
    </citation>
    <scope>NUCLEOTIDE SEQUENCE [LARGE SCALE GENOMIC DNA]</scope>
    <source>
        <strain evidence="3">albino</strain>
    </source>
</reference>
<evidence type="ECO:0000313" key="3">
    <source>
        <dbReference type="Proteomes" id="UP000316270"/>
    </source>
</evidence>
<dbReference type="EMBL" id="CP042196">
    <property type="protein sequence ID" value="QDS74825.1"/>
    <property type="molecule type" value="Genomic_DNA"/>
</dbReference>
<feature type="compositionally biased region" description="Polar residues" evidence="1">
    <location>
        <begin position="15"/>
        <end position="26"/>
    </location>
</feature>
<proteinExistence type="predicted"/>
<dbReference type="AlphaFoldDB" id="A0A517LGQ6"/>
<sequence>MEQPDPHPSTALPPQDSNFSGFSDNNPFRRIPAFEPLTDPDLSSRPLELPPALDELPAYTEEIVPAYEEPDNESHEPTLSFCFYQIARKLQVITPATHTTLNRPRYRISTRSTAGIFSKKPDYTLTRLSSTAEAASLDSKGEDVATMSFNRNGELPWMPRATVTHYDDMYIGSVRYPIQAPNFTDWKVERDGHVYTWILAEGPTSLALVEQDSMDIIARFTYSKLGTTATRGAEVGKMDFFGETDTIGQAWVEFVLATCVVVMQHWKSMGRNYKNEDLPRAASISGIGLPRDELERIRRASQASTVL</sequence>
<evidence type="ECO:0000313" key="2">
    <source>
        <dbReference type="EMBL" id="QDS74825.1"/>
    </source>
</evidence>
<keyword evidence="3" id="KW-1185">Reference proteome</keyword>
<dbReference type="OrthoDB" id="3941101at2759"/>
<gene>
    <name evidence="2" type="ORF">FKW77_002570</name>
</gene>
<name>A0A517LGQ6_9PEZI</name>
<evidence type="ECO:0000256" key="1">
    <source>
        <dbReference type="SAM" id="MobiDB-lite"/>
    </source>
</evidence>
<dbReference type="Proteomes" id="UP000316270">
    <property type="component" value="Chromosome 12"/>
</dbReference>